<reference evidence="5" key="1">
    <citation type="submission" date="2018-02" db="EMBL/GenBank/DDBJ databases">
        <authorList>
            <person name="Cohen D.B."/>
            <person name="Kent A.D."/>
        </authorList>
    </citation>
    <scope>NUCLEOTIDE SEQUENCE</scope>
</reference>
<dbReference type="InterPro" id="IPR013103">
    <property type="entry name" value="RVT_2"/>
</dbReference>
<dbReference type="Pfam" id="PF07727">
    <property type="entry name" value="RVT_2"/>
    <property type="match status" value="1"/>
</dbReference>
<dbReference type="Pfam" id="PF14223">
    <property type="entry name" value="Retrotran_gag_2"/>
    <property type="match status" value="1"/>
</dbReference>
<evidence type="ECO:0000256" key="1">
    <source>
        <dbReference type="ARBA" id="ARBA00022750"/>
    </source>
</evidence>
<dbReference type="GO" id="GO:0004190">
    <property type="term" value="F:aspartic-type endopeptidase activity"/>
    <property type="evidence" value="ECO:0007669"/>
    <property type="project" value="UniProtKB-KW"/>
</dbReference>
<dbReference type="InterPro" id="IPR054722">
    <property type="entry name" value="PolX-like_BBD"/>
</dbReference>
<dbReference type="CDD" id="cd09272">
    <property type="entry name" value="RNase_HI_RT_Ty1"/>
    <property type="match status" value="1"/>
</dbReference>
<evidence type="ECO:0000313" key="5">
    <source>
        <dbReference type="EMBL" id="SPD31690.1"/>
    </source>
</evidence>
<feature type="compositionally biased region" description="Polar residues" evidence="2">
    <location>
        <begin position="534"/>
        <end position="589"/>
    </location>
</feature>
<dbReference type="EMBL" id="OIVN01006373">
    <property type="protein sequence ID" value="SPD31690.1"/>
    <property type="molecule type" value="Genomic_DNA"/>
</dbReference>
<gene>
    <name evidence="5" type="ORF">FSB_LOCUS59572</name>
</gene>
<feature type="region of interest" description="Disordered" evidence="2">
    <location>
        <begin position="235"/>
        <end position="276"/>
    </location>
</feature>
<dbReference type="SUPFAM" id="SSF56672">
    <property type="entry name" value="DNA/RNA polymerases"/>
    <property type="match status" value="1"/>
</dbReference>
<keyword evidence="1" id="KW-0378">Hydrolase</keyword>
<feature type="compositionally biased region" description="Low complexity" evidence="2">
    <location>
        <begin position="509"/>
        <end position="533"/>
    </location>
</feature>
<sequence length="1123" mass="124062">MASVSSTTASTVTSPSVPTSLTAVHHLITIKLTRDNYLLWKAQIVPYLRGQYLFGFIDGSRPSPSPVSASDSAEPNPDFKAWHLQDQLIMSALISSLSENILAHVVKCSTSREVWVTLERMFTSQSRARTMQIHYQLATLKKGDASIADYFHKFTGLADTLAAIDHPLKEFELVSFLLAGLGPDFDSFVTSVKIRTDPLSLEDLYGHLLSHELHLAQNQPSVDLSLGTAHFVQKNSSTHGSSGGRSFSSTPSGRNSFSQGRSHNRGRGRGRSQGNRPICQVCGKIGHLALTCYHRFDNNYTRDSRPNMQALLATPQSQCDPNWYPDTGATHHLTNDLANLNVRADDYNGNDQIRVGNGTALPIHHIGTTQLTAPSTSFILQNVLHVPTITNNLLSVQKFTSDTNTFIEFHPKLFNVKDQVTRRTLLQGPSRNGLYPFPPSVHRLFKRNVFNKRVASPHAFIGTRVSIPVWHSRLGHPAFRLVSRIVSRFGLPSISPAGPCIELSPQTWPNTASISSPNPNPSRPTLSSTSPISHSAQTQTSRPALSPTPTHSQSAQTQNSRPTNSSNTQPVTSSASTPETATVTSSASNPQTAPAPSPVPAAPNPHPHPMTTRSQNLITKPKTFTDGTIRYPLPKALLAVTDCSTASEPTCYSSAVKSSEWRQAMNLEFDALLKNHTWTLVPSHPSQNLIGCKWVFRIKRKADGSIERHKARLVAKGFHQQPGLDYDETFSPVIKPTTVRTVLSLAISSGWLLRQIDIQNAFLHGTLTEQVFMSQPPGYQHPNFPNHVCQLQKAIYGLKQAPRAWFSRLSSRLLALGFHGSRSDSSLFIYNKDSIIMYVPHLLLPNASGVLLSQQRYILDLLTRTKMTDAKPVSTPMASSTTLSAFDGEPFSDQTLFRSTVGALQYLALTRPDIAFSVNKLSQFMHKPTTLHWQSVKRLLRYLKHTIQFGIQIYRNSRNSIHAFSDADWAGSKDDRRSTGSYCVFLGKNLISWSCKKQATVARSSTEAEYKALANTAAEVKWLQSLLHELGISQSTPPVLWCDNIGATYLSSNPVFHARTKHVEIDFHFVRDMVATKAVSVQFVSTHDQLADPLNQTHFILTVCSVKIQAQCHSHTVELEGAC</sequence>
<dbReference type="AlphaFoldDB" id="A0A2N9J589"/>
<feature type="compositionally biased region" description="Low complexity" evidence="2">
    <location>
        <begin position="236"/>
        <end position="261"/>
    </location>
</feature>
<evidence type="ECO:0008006" key="6">
    <source>
        <dbReference type="Google" id="ProtNLM"/>
    </source>
</evidence>
<evidence type="ECO:0000259" key="4">
    <source>
        <dbReference type="Pfam" id="PF22936"/>
    </source>
</evidence>
<proteinExistence type="predicted"/>
<dbReference type="PANTHER" id="PTHR47481">
    <property type="match status" value="1"/>
</dbReference>
<feature type="domain" description="Retrovirus-related Pol polyprotein from transposon TNT 1-94-like beta-barrel" evidence="4">
    <location>
        <begin position="323"/>
        <end position="401"/>
    </location>
</feature>
<accession>A0A2N9J589</accession>
<protein>
    <recommendedName>
        <fullName evidence="6">Reverse transcriptase Ty1/copia-type domain-containing protein</fullName>
    </recommendedName>
</protein>
<feature type="compositionally biased region" description="Pro residues" evidence="2">
    <location>
        <begin position="593"/>
        <end position="608"/>
    </location>
</feature>
<evidence type="ECO:0000259" key="3">
    <source>
        <dbReference type="Pfam" id="PF07727"/>
    </source>
</evidence>
<keyword evidence="1" id="KW-0064">Aspartyl protease</keyword>
<dbReference type="InterPro" id="IPR043502">
    <property type="entry name" value="DNA/RNA_pol_sf"/>
</dbReference>
<dbReference type="PANTHER" id="PTHR47481:SF10">
    <property type="entry name" value="COPIA-LIKE POLYPROTEIN_RETROTRANSPOSON"/>
    <property type="match status" value="1"/>
</dbReference>
<evidence type="ECO:0000256" key="2">
    <source>
        <dbReference type="SAM" id="MobiDB-lite"/>
    </source>
</evidence>
<name>A0A2N9J589_FAGSY</name>
<dbReference type="Pfam" id="PF22936">
    <property type="entry name" value="Pol_BBD"/>
    <property type="match status" value="1"/>
</dbReference>
<feature type="domain" description="Reverse transcriptase Ty1/copia-type" evidence="3">
    <location>
        <begin position="675"/>
        <end position="841"/>
    </location>
</feature>
<feature type="region of interest" description="Disordered" evidence="2">
    <location>
        <begin position="508"/>
        <end position="619"/>
    </location>
</feature>
<organism evidence="5">
    <name type="scientific">Fagus sylvatica</name>
    <name type="common">Beechnut</name>
    <dbReference type="NCBI Taxonomy" id="28930"/>
    <lineage>
        <taxon>Eukaryota</taxon>
        <taxon>Viridiplantae</taxon>
        <taxon>Streptophyta</taxon>
        <taxon>Embryophyta</taxon>
        <taxon>Tracheophyta</taxon>
        <taxon>Spermatophyta</taxon>
        <taxon>Magnoliopsida</taxon>
        <taxon>eudicotyledons</taxon>
        <taxon>Gunneridae</taxon>
        <taxon>Pentapetalae</taxon>
        <taxon>rosids</taxon>
        <taxon>fabids</taxon>
        <taxon>Fagales</taxon>
        <taxon>Fagaceae</taxon>
        <taxon>Fagus</taxon>
    </lineage>
</organism>
<keyword evidence="1" id="KW-0645">Protease</keyword>